<dbReference type="PANTHER" id="PTHR31319:SF114">
    <property type="entry name" value="OS12G0262400 PROTEIN"/>
    <property type="match status" value="1"/>
</dbReference>
<proteinExistence type="predicted"/>
<accession>A0AAW2TVC6</accession>
<sequence length="272" mass="31441">MSSDLFPFDNSVFFQPFSRFTQNLQEIHDDITVLIQENNTSQFQSSSPSHLGKTEEESQAQLNFDCFSAYSHSFLPNSFDQVLGTALNFRQQQCYGSNGQNFSFRRPRFSRVSETQNSDNHVLSLAEDSFSMKGICTTGDLQKGRTCVQTANVSSTSPLSTYESFVEETSFKVCRYSAEERKERINRYRSKRTQRNFNKTIKYACRKTLADNRPRIRGRFARNDEAGEILKAPTFQRSEEEDDDAWNDGFYKEDDEEIARRGSFFDSFASEH</sequence>
<reference evidence="5" key="1">
    <citation type="submission" date="2020-06" db="EMBL/GenBank/DDBJ databases">
        <authorList>
            <person name="Li T."/>
            <person name="Hu X."/>
            <person name="Zhang T."/>
            <person name="Song X."/>
            <person name="Zhang H."/>
            <person name="Dai N."/>
            <person name="Sheng W."/>
            <person name="Hou X."/>
            <person name="Wei L."/>
        </authorList>
    </citation>
    <scope>NUCLEOTIDE SEQUENCE</scope>
    <source>
        <strain evidence="5">G02</strain>
        <tissue evidence="5">Leaf</tissue>
    </source>
</reference>
<evidence type="ECO:0000313" key="5">
    <source>
        <dbReference type="EMBL" id="KAL0408168.1"/>
    </source>
</evidence>
<evidence type="ECO:0000256" key="1">
    <source>
        <dbReference type="ARBA" id="ARBA00004123"/>
    </source>
</evidence>
<protein>
    <submittedName>
        <fullName evidence="5">Zinc finger protein CONSTANS-LIKE 4</fullName>
    </submittedName>
</protein>
<reference evidence="5" key="2">
    <citation type="journal article" date="2024" name="Plant">
        <title>Genomic evolution and insights into agronomic trait innovations of Sesamum species.</title>
        <authorList>
            <person name="Miao H."/>
            <person name="Wang L."/>
            <person name="Qu L."/>
            <person name="Liu H."/>
            <person name="Sun Y."/>
            <person name="Le M."/>
            <person name="Wang Q."/>
            <person name="Wei S."/>
            <person name="Zheng Y."/>
            <person name="Lin W."/>
            <person name="Duan Y."/>
            <person name="Cao H."/>
            <person name="Xiong S."/>
            <person name="Wang X."/>
            <person name="Wei L."/>
            <person name="Li C."/>
            <person name="Ma Q."/>
            <person name="Ju M."/>
            <person name="Zhao R."/>
            <person name="Li G."/>
            <person name="Mu C."/>
            <person name="Tian Q."/>
            <person name="Mei H."/>
            <person name="Zhang T."/>
            <person name="Gao T."/>
            <person name="Zhang H."/>
        </authorList>
    </citation>
    <scope>NUCLEOTIDE SEQUENCE</scope>
    <source>
        <strain evidence="5">G02</strain>
    </source>
</reference>
<keyword evidence="2 3" id="KW-0539">Nucleus</keyword>
<dbReference type="AlphaFoldDB" id="A0AAW2TVC6"/>
<dbReference type="PANTHER" id="PTHR31319">
    <property type="entry name" value="ZINC FINGER PROTEIN CONSTANS-LIKE 4"/>
    <property type="match status" value="1"/>
</dbReference>
<dbReference type="InterPro" id="IPR010402">
    <property type="entry name" value="CCT_domain"/>
</dbReference>
<dbReference type="PROSITE" id="PS51017">
    <property type="entry name" value="CCT"/>
    <property type="match status" value="1"/>
</dbReference>
<dbReference type="GO" id="GO:0005634">
    <property type="term" value="C:nucleus"/>
    <property type="evidence" value="ECO:0007669"/>
    <property type="project" value="UniProtKB-SubCell"/>
</dbReference>
<dbReference type="GO" id="GO:0003700">
    <property type="term" value="F:DNA-binding transcription factor activity"/>
    <property type="evidence" value="ECO:0007669"/>
    <property type="project" value="TreeGrafter"/>
</dbReference>
<organism evidence="5">
    <name type="scientific">Sesamum radiatum</name>
    <name type="common">Black benniseed</name>
    <dbReference type="NCBI Taxonomy" id="300843"/>
    <lineage>
        <taxon>Eukaryota</taxon>
        <taxon>Viridiplantae</taxon>
        <taxon>Streptophyta</taxon>
        <taxon>Embryophyta</taxon>
        <taxon>Tracheophyta</taxon>
        <taxon>Spermatophyta</taxon>
        <taxon>Magnoliopsida</taxon>
        <taxon>eudicotyledons</taxon>
        <taxon>Gunneridae</taxon>
        <taxon>Pentapetalae</taxon>
        <taxon>asterids</taxon>
        <taxon>lamiids</taxon>
        <taxon>Lamiales</taxon>
        <taxon>Pedaliaceae</taxon>
        <taxon>Sesamum</taxon>
    </lineage>
</organism>
<dbReference type="Pfam" id="PF06203">
    <property type="entry name" value="CCT"/>
    <property type="match status" value="1"/>
</dbReference>
<dbReference type="InterPro" id="IPR045281">
    <property type="entry name" value="CONSTANS-like"/>
</dbReference>
<evidence type="ECO:0000256" key="2">
    <source>
        <dbReference type="ARBA" id="ARBA00023242"/>
    </source>
</evidence>
<comment type="subcellular location">
    <subcellularLocation>
        <location evidence="1 3">Nucleus</location>
    </subcellularLocation>
</comment>
<dbReference type="EMBL" id="JACGWJ010000007">
    <property type="protein sequence ID" value="KAL0408168.1"/>
    <property type="molecule type" value="Genomic_DNA"/>
</dbReference>
<feature type="domain" description="CCT" evidence="4">
    <location>
        <begin position="181"/>
        <end position="223"/>
    </location>
</feature>
<evidence type="ECO:0000256" key="3">
    <source>
        <dbReference type="PROSITE-ProRule" id="PRU00357"/>
    </source>
</evidence>
<dbReference type="GO" id="GO:0009909">
    <property type="term" value="P:regulation of flower development"/>
    <property type="evidence" value="ECO:0007669"/>
    <property type="project" value="InterPro"/>
</dbReference>
<name>A0AAW2TVC6_SESRA</name>
<gene>
    <name evidence="5" type="ORF">Sradi_1751200</name>
</gene>
<evidence type="ECO:0000259" key="4">
    <source>
        <dbReference type="PROSITE" id="PS51017"/>
    </source>
</evidence>
<comment type="caution">
    <text evidence="5">The sequence shown here is derived from an EMBL/GenBank/DDBJ whole genome shotgun (WGS) entry which is preliminary data.</text>
</comment>